<name>A0A0E9WVG9_ANGAN</name>
<dbReference type="AlphaFoldDB" id="A0A0E9WVG9"/>
<organism evidence="1">
    <name type="scientific">Anguilla anguilla</name>
    <name type="common">European freshwater eel</name>
    <name type="synonym">Muraena anguilla</name>
    <dbReference type="NCBI Taxonomy" id="7936"/>
    <lineage>
        <taxon>Eukaryota</taxon>
        <taxon>Metazoa</taxon>
        <taxon>Chordata</taxon>
        <taxon>Craniata</taxon>
        <taxon>Vertebrata</taxon>
        <taxon>Euteleostomi</taxon>
        <taxon>Actinopterygii</taxon>
        <taxon>Neopterygii</taxon>
        <taxon>Teleostei</taxon>
        <taxon>Anguilliformes</taxon>
        <taxon>Anguillidae</taxon>
        <taxon>Anguilla</taxon>
    </lineage>
</organism>
<evidence type="ECO:0000313" key="1">
    <source>
        <dbReference type="EMBL" id="JAH94221.1"/>
    </source>
</evidence>
<reference evidence="1" key="2">
    <citation type="journal article" date="2015" name="Fish Shellfish Immunol.">
        <title>Early steps in the European eel (Anguilla anguilla)-Vibrio vulnificus interaction in the gills: Role of the RtxA13 toxin.</title>
        <authorList>
            <person name="Callol A."/>
            <person name="Pajuelo D."/>
            <person name="Ebbesson L."/>
            <person name="Teles M."/>
            <person name="MacKenzie S."/>
            <person name="Amaro C."/>
        </authorList>
    </citation>
    <scope>NUCLEOTIDE SEQUENCE</scope>
</reference>
<reference evidence="1" key="1">
    <citation type="submission" date="2014-11" db="EMBL/GenBank/DDBJ databases">
        <authorList>
            <person name="Amaro Gonzalez C."/>
        </authorList>
    </citation>
    <scope>NUCLEOTIDE SEQUENCE</scope>
</reference>
<dbReference type="EMBL" id="GBXM01014356">
    <property type="protein sequence ID" value="JAH94221.1"/>
    <property type="molecule type" value="Transcribed_RNA"/>
</dbReference>
<protein>
    <submittedName>
        <fullName evidence="1">Uncharacterized protein</fullName>
    </submittedName>
</protein>
<accession>A0A0E9WVG9</accession>
<sequence>MDIITFKLNVDSLHFNLVFMPSFQIPCAGEPKLCDCPNTCRLKCRGSVQGLLSPTNHYSSALF</sequence>
<proteinExistence type="predicted"/>